<organism evidence="2 3">
    <name type="scientific">Tistrella arctica</name>
    <dbReference type="NCBI Taxonomy" id="3133430"/>
    <lineage>
        <taxon>Bacteria</taxon>
        <taxon>Pseudomonadati</taxon>
        <taxon>Pseudomonadota</taxon>
        <taxon>Alphaproteobacteria</taxon>
        <taxon>Geminicoccales</taxon>
        <taxon>Geminicoccaceae</taxon>
        <taxon>Tistrella</taxon>
    </lineage>
</organism>
<gene>
    <name evidence="2" type="ORF">WG926_11325</name>
</gene>
<keyword evidence="3" id="KW-1185">Reference proteome</keyword>
<keyword evidence="1" id="KW-0472">Membrane</keyword>
<proteinExistence type="predicted"/>
<evidence type="ECO:0000313" key="3">
    <source>
        <dbReference type="Proteomes" id="UP001413721"/>
    </source>
</evidence>
<accession>A0ABU9YJU3</accession>
<dbReference type="Proteomes" id="UP001413721">
    <property type="component" value="Unassembled WGS sequence"/>
</dbReference>
<feature type="transmembrane region" description="Helical" evidence="1">
    <location>
        <begin position="44"/>
        <end position="63"/>
    </location>
</feature>
<feature type="transmembrane region" description="Helical" evidence="1">
    <location>
        <begin position="14"/>
        <end position="32"/>
    </location>
</feature>
<sequence>MTARIKAAWSRLDLIDRQLVKVAAAVLVILILREHLPPTIDMAPAGWLLALALLLARPVANLIRRGRGASPRQGHDGPE</sequence>
<keyword evidence="1" id="KW-0812">Transmembrane</keyword>
<keyword evidence="1" id="KW-1133">Transmembrane helix</keyword>
<comment type="caution">
    <text evidence="2">The sequence shown here is derived from an EMBL/GenBank/DDBJ whole genome shotgun (WGS) entry which is preliminary data.</text>
</comment>
<evidence type="ECO:0000256" key="1">
    <source>
        <dbReference type="SAM" id="Phobius"/>
    </source>
</evidence>
<dbReference type="EMBL" id="JBBKTW010000004">
    <property type="protein sequence ID" value="MEN2988895.1"/>
    <property type="molecule type" value="Genomic_DNA"/>
</dbReference>
<name>A0ABU9YJU3_9PROT</name>
<dbReference type="RefSeq" id="WP_345936002.1">
    <property type="nucleotide sequence ID" value="NZ_JBBKTV010000018.1"/>
</dbReference>
<protein>
    <submittedName>
        <fullName evidence="2">Uncharacterized protein</fullName>
    </submittedName>
</protein>
<reference evidence="2 3" key="1">
    <citation type="submission" date="2024-03" db="EMBL/GenBank/DDBJ databases">
        <title>High-quality draft genome sequencing of Tistrella sp. BH-R2-4.</title>
        <authorList>
            <person name="Dong C."/>
        </authorList>
    </citation>
    <scope>NUCLEOTIDE SEQUENCE [LARGE SCALE GENOMIC DNA]</scope>
    <source>
        <strain evidence="2 3">BH-R2-4</strain>
    </source>
</reference>
<evidence type="ECO:0000313" key="2">
    <source>
        <dbReference type="EMBL" id="MEN2988895.1"/>
    </source>
</evidence>